<dbReference type="InterPro" id="IPR036249">
    <property type="entry name" value="Thioredoxin-like_sf"/>
</dbReference>
<dbReference type="EMBL" id="JAGQDE010000016">
    <property type="protein sequence ID" value="MBQ0960668.1"/>
    <property type="molecule type" value="Genomic_DNA"/>
</dbReference>
<dbReference type="PROSITE" id="PS51318">
    <property type="entry name" value="TAT"/>
    <property type="match status" value="1"/>
</dbReference>
<feature type="signal peptide" evidence="1">
    <location>
        <begin position="1"/>
        <end position="25"/>
    </location>
</feature>
<reference evidence="2" key="1">
    <citation type="submission" date="2021-04" db="EMBL/GenBank/DDBJ databases">
        <title>The genome sequence of Ideonella sp. 4Y11.</title>
        <authorList>
            <person name="Liu Y."/>
        </authorList>
    </citation>
    <scope>NUCLEOTIDE SEQUENCE</scope>
    <source>
        <strain evidence="2">4Y11</strain>
    </source>
</reference>
<dbReference type="SUPFAM" id="SSF52833">
    <property type="entry name" value="Thioredoxin-like"/>
    <property type="match status" value="1"/>
</dbReference>
<keyword evidence="1" id="KW-0732">Signal</keyword>
<protein>
    <submittedName>
        <fullName evidence="2">Thioredoxin family protein</fullName>
    </submittedName>
</protein>
<comment type="caution">
    <text evidence="2">The sequence shown here is derived from an EMBL/GenBank/DDBJ whole genome shotgun (WGS) entry which is preliminary data.</text>
</comment>
<name>A0A940YRJ1_9BURK</name>
<sequence length="181" mass="20369">MNQQRRHWLQATGLGLLPWTAPARAAIPAAYAPMVIEPAKPQGDAGPWQFDLRPAQARARQLKKDIYLVLTATDCHYCHRYEAFLAANAQALVPHFNQRWMVATMTAQLAVDAKRLHLRTEAHQGLYADFQRAIGDQRARLLVYPCVWVLSADGKPLMQMPAGAGTFETVPEQLEILRLEE</sequence>
<gene>
    <name evidence="2" type="ORF">KAK06_17060</name>
</gene>
<dbReference type="Proteomes" id="UP000678374">
    <property type="component" value="Unassembled WGS sequence"/>
</dbReference>
<evidence type="ECO:0000256" key="1">
    <source>
        <dbReference type="SAM" id="SignalP"/>
    </source>
</evidence>
<accession>A0A940YRJ1</accession>
<dbReference type="AlphaFoldDB" id="A0A940YRJ1"/>
<evidence type="ECO:0000313" key="2">
    <source>
        <dbReference type="EMBL" id="MBQ0960668.1"/>
    </source>
</evidence>
<dbReference type="RefSeq" id="WP_210803341.1">
    <property type="nucleotide sequence ID" value="NZ_JAGQDE010000016.1"/>
</dbReference>
<proteinExistence type="predicted"/>
<organism evidence="2 3">
    <name type="scientific">Ideonella aquatica</name>
    <dbReference type="NCBI Taxonomy" id="2824119"/>
    <lineage>
        <taxon>Bacteria</taxon>
        <taxon>Pseudomonadati</taxon>
        <taxon>Pseudomonadota</taxon>
        <taxon>Betaproteobacteria</taxon>
        <taxon>Burkholderiales</taxon>
        <taxon>Sphaerotilaceae</taxon>
        <taxon>Ideonella</taxon>
    </lineage>
</organism>
<keyword evidence="3" id="KW-1185">Reference proteome</keyword>
<dbReference type="InterPro" id="IPR006311">
    <property type="entry name" value="TAT_signal"/>
</dbReference>
<evidence type="ECO:0000313" key="3">
    <source>
        <dbReference type="Proteomes" id="UP000678374"/>
    </source>
</evidence>
<dbReference type="Gene3D" id="3.40.30.10">
    <property type="entry name" value="Glutaredoxin"/>
    <property type="match status" value="1"/>
</dbReference>
<feature type="chain" id="PRO_5036737054" evidence="1">
    <location>
        <begin position="26"/>
        <end position="181"/>
    </location>
</feature>